<dbReference type="Gene3D" id="3.40.140.10">
    <property type="entry name" value="Cytidine Deaminase, domain 2"/>
    <property type="match status" value="1"/>
</dbReference>
<sequence>MNQYMNIAISLAKKGVKRGHGGPFGAVLVRDNKVIAKAYNTVLKEHDATCHAEINVIRIASKKLKSFDLSDCEMYTTGKPCKMCEAAINWAKIKKIYYGNTYRDALNMGFDDEKGNNNHLHMERIDSCETAQLIEFWTSLSKKTIY</sequence>
<feature type="domain" description="CMP/dCMP-type deaminase" evidence="3">
    <location>
        <begin position="1"/>
        <end position="113"/>
    </location>
</feature>
<organism evidence="4 5">
    <name type="scientific">candidate division WS6 bacterium GW2011_GWC1_33_20</name>
    <dbReference type="NCBI Taxonomy" id="1619089"/>
    <lineage>
        <taxon>Bacteria</taxon>
        <taxon>Candidatus Dojkabacteria</taxon>
    </lineage>
</organism>
<dbReference type="PROSITE" id="PS00903">
    <property type="entry name" value="CYT_DCMP_DEAMINASES_1"/>
    <property type="match status" value="1"/>
</dbReference>
<gene>
    <name evidence="4" type="ORF">UR34_C0013G0014</name>
</gene>
<protein>
    <submittedName>
        <fullName evidence="4">Cytosine/adenosine deaminase</fullName>
    </submittedName>
</protein>
<dbReference type="PROSITE" id="PS51747">
    <property type="entry name" value="CYT_DCMP_DEAMINASES_2"/>
    <property type="match status" value="1"/>
</dbReference>
<evidence type="ECO:0000313" key="5">
    <source>
        <dbReference type="Proteomes" id="UP000034302"/>
    </source>
</evidence>
<evidence type="ECO:0000256" key="2">
    <source>
        <dbReference type="ARBA" id="ARBA00022833"/>
    </source>
</evidence>
<dbReference type="InterPro" id="IPR002125">
    <property type="entry name" value="CMP_dCMP_dom"/>
</dbReference>
<evidence type="ECO:0000256" key="1">
    <source>
        <dbReference type="ARBA" id="ARBA00022723"/>
    </source>
</evidence>
<comment type="caution">
    <text evidence="4">The sequence shown here is derived from an EMBL/GenBank/DDBJ whole genome shotgun (WGS) entry which is preliminary data.</text>
</comment>
<dbReference type="EMBL" id="LBOV01000013">
    <property type="protein sequence ID" value="KKP43579.1"/>
    <property type="molecule type" value="Genomic_DNA"/>
</dbReference>
<dbReference type="Pfam" id="PF00383">
    <property type="entry name" value="dCMP_cyt_deam_1"/>
    <property type="match status" value="1"/>
</dbReference>
<evidence type="ECO:0000259" key="3">
    <source>
        <dbReference type="PROSITE" id="PS51747"/>
    </source>
</evidence>
<dbReference type="GO" id="GO:0008270">
    <property type="term" value="F:zinc ion binding"/>
    <property type="evidence" value="ECO:0007669"/>
    <property type="project" value="InterPro"/>
</dbReference>
<accession>A0A0F9ZHJ8</accession>
<dbReference type="InterPro" id="IPR016192">
    <property type="entry name" value="APOBEC/CMP_deaminase_Zn-bd"/>
</dbReference>
<reference evidence="4 5" key="1">
    <citation type="journal article" date="2015" name="Nature">
        <title>rRNA introns, odd ribosomes, and small enigmatic genomes across a large radiation of phyla.</title>
        <authorList>
            <person name="Brown C.T."/>
            <person name="Hug L.A."/>
            <person name="Thomas B.C."/>
            <person name="Sharon I."/>
            <person name="Castelle C.J."/>
            <person name="Singh A."/>
            <person name="Wilkins M.J."/>
            <person name="Williams K.H."/>
            <person name="Banfield J.F."/>
        </authorList>
    </citation>
    <scope>NUCLEOTIDE SEQUENCE [LARGE SCALE GENOMIC DNA]</scope>
</reference>
<dbReference type="SUPFAM" id="SSF53927">
    <property type="entry name" value="Cytidine deaminase-like"/>
    <property type="match status" value="1"/>
</dbReference>
<dbReference type="GO" id="GO:0006152">
    <property type="term" value="P:purine nucleoside catabolic process"/>
    <property type="evidence" value="ECO:0007669"/>
    <property type="project" value="TreeGrafter"/>
</dbReference>
<dbReference type="InterPro" id="IPR016193">
    <property type="entry name" value="Cytidine_deaminase-like"/>
</dbReference>
<evidence type="ECO:0000313" key="4">
    <source>
        <dbReference type="EMBL" id="KKP43579.1"/>
    </source>
</evidence>
<dbReference type="Proteomes" id="UP000034302">
    <property type="component" value="Unassembled WGS sequence"/>
</dbReference>
<dbReference type="PANTHER" id="PTHR11079:SF161">
    <property type="entry name" value="CMP_DCMP-TYPE DEAMINASE DOMAIN-CONTAINING PROTEIN"/>
    <property type="match status" value="1"/>
</dbReference>
<keyword evidence="1" id="KW-0479">Metal-binding</keyword>
<dbReference type="AlphaFoldDB" id="A0A0F9ZHJ8"/>
<dbReference type="GO" id="GO:0047974">
    <property type="term" value="F:guanosine deaminase activity"/>
    <property type="evidence" value="ECO:0007669"/>
    <property type="project" value="TreeGrafter"/>
</dbReference>
<name>A0A0F9ZHJ8_9BACT</name>
<dbReference type="PANTHER" id="PTHR11079">
    <property type="entry name" value="CYTOSINE DEAMINASE FAMILY MEMBER"/>
    <property type="match status" value="1"/>
</dbReference>
<keyword evidence="2" id="KW-0862">Zinc</keyword>
<dbReference type="CDD" id="cd01285">
    <property type="entry name" value="nucleoside_deaminase"/>
    <property type="match status" value="1"/>
</dbReference>
<proteinExistence type="predicted"/>